<sequence>MTAYKIERMNNCIGEDEHNSDGYPSDDNLEPEKDDSLKELDTTISSLVADKHAKKVTKRGGRKAQPHNQSGRLTRSNANKAIETEISN</sequence>
<reference evidence="3" key="2">
    <citation type="journal article" date="2018" name="Plant J.">
        <title>The Sorghum bicolor reference genome: improved assembly, gene annotations, a transcriptome atlas, and signatures of genome organization.</title>
        <authorList>
            <person name="McCormick R.F."/>
            <person name="Truong S.K."/>
            <person name="Sreedasyam A."/>
            <person name="Jenkins J."/>
            <person name="Shu S."/>
            <person name="Sims D."/>
            <person name="Kennedy M."/>
            <person name="Amirebrahimi M."/>
            <person name="Weers B.D."/>
            <person name="McKinley B."/>
            <person name="Mattison A."/>
            <person name="Morishige D.T."/>
            <person name="Grimwood J."/>
            <person name="Schmutz J."/>
            <person name="Mullet J.E."/>
        </authorList>
    </citation>
    <scope>NUCLEOTIDE SEQUENCE [LARGE SCALE GENOMIC DNA]</scope>
    <source>
        <strain evidence="3">cv. BTx623</strain>
    </source>
</reference>
<feature type="region of interest" description="Disordered" evidence="1">
    <location>
        <begin position="1"/>
        <end position="33"/>
    </location>
</feature>
<feature type="region of interest" description="Disordered" evidence="1">
    <location>
        <begin position="50"/>
        <end position="88"/>
    </location>
</feature>
<dbReference type="EMBL" id="CM000765">
    <property type="protein sequence ID" value="OQU81467.1"/>
    <property type="molecule type" value="Genomic_DNA"/>
</dbReference>
<accession>A0A1Z5RCM1</accession>
<evidence type="ECO:0000313" key="2">
    <source>
        <dbReference type="EMBL" id="OQU81467.1"/>
    </source>
</evidence>
<reference evidence="2 3" key="1">
    <citation type="journal article" date="2009" name="Nature">
        <title>The Sorghum bicolor genome and the diversification of grasses.</title>
        <authorList>
            <person name="Paterson A.H."/>
            <person name="Bowers J.E."/>
            <person name="Bruggmann R."/>
            <person name="Dubchak I."/>
            <person name="Grimwood J."/>
            <person name="Gundlach H."/>
            <person name="Haberer G."/>
            <person name="Hellsten U."/>
            <person name="Mitros T."/>
            <person name="Poliakov A."/>
            <person name="Schmutz J."/>
            <person name="Spannagl M."/>
            <person name="Tang H."/>
            <person name="Wang X."/>
            <person name="Wicker T."/>
            <person name="Bharti A.K."/>
            <person name="Chapman J."/>
            <person name="Feltus F.A."/>
            <person name="Gowik U."/>
            <person name="Grigoriev I.V."/>
            <person name="Lyons E."/>
            <person name="Maher C.A."/>
            <person name="Martis M."/>
            <person name="Narechania A."/>
            <person name="Otillar R.P."/>
            <person name="Penning B.W."/>
            <person name="Salamov A.A."/>
            <person name="Wang Y."/>
            <person name="Zhang L."/>
            <person name="Carpita N.C."/>
            <person name="Freeling M."/>
            <person name="Gingle A.R."/>
            <person name="Hash C.T."/>
            <person name="Keller B."/>
            <person name="Klein P."/>
            <person name="Kresovich S."/>
            <person name="McCann M.C."/>
            <person name="Ming R."/>
            <person name="Peterson D.G."/>
            <person name="Mehboob-ur-Rahman"/>
            <person name="Ware D."/>
            <person name="Westhoff P."/>
            <person name="Mayer K.F."/>
            <person name="Messing J."/>
            <person name="Rokhsar D.S."/>
        </authorList>
    </citation>
    <scope>NUCLEOTIDE SEQUENCE [LARGE SCALE GENOMIC DNA]</scope>
    <source>
        <strain evidence="3">cv. BTx623</strain>
    </source>
</reference>
<keyword evidence="3" id="KW-1185">Reference proteome</keyword>
<feature type="compositionally biased region" description="Basic residues" evidence="1">
    <location>
        <begin position="52"/>
        <end position="65"/>
    </location>
</feature>
<dbReference type="Gramene" id="OQU81467">
    <property type="protein sequence ID" value="OQU81467"/>
    <property type="gene ID" value="SORBI_3006G062750"/>
</dbReference>
<evidence type="ECO:0000313" key="3">
    <source>
        <dbReference type="Proteomes" id="UP000000768"/>
    </source>
</evidence>
<dbReference type="AlphaFoldDB" id="A0A1Z5RCM1"/>
<feature type="compositionally biased region" description="Polar residues" evidence="1">
    <location>
        <begin position="66"/>
        <end position="88"/>
    </location>
</feature>
<gene>
    <name evidence="2" type="ORF">SORBI_3006G062750</name>
</gene>
<proteinExistence type="predicted"/>
<name>A0A1Z5RCM1_SORBI</name>
<organism evidence="2 3">
    <name type="scientific">Sorghum bicolor</name>
    <name type="common">Sorghum</name>
    <name type="synonym">Sorghum vulgare</name>
    <dbReference type="NCBI Taxonomy" id="4558"/>
    <lineage>
        <taxon>Eukaryota</taxon>
        <taxon>Viridiplantae</taxon>
        <taxon>Streptophyta</taxon>
        <taxon>Embryophyta</taxon>
        <taxon>Tracheophyta</taxon>
        <taxon>Spermatophyta</taxon>
        <taxon>Magnoliopsida</taxon>
        <taxon>Liliopsida</taxon>
        <taxon>Poales</taxon>
        <taxon>Poaceae</taxon>
        <taxon>PACMAD clade</taxon>
        <taxon>Panicoideae</taxon>
        <taxon>Andropogonodae</taxon>
        <taxon>Andropogoneae</taxon>
        <taxon>Sorghinae</taxon>
        <taxon>Sorghum</taxon>
    </lineage>
</organism>
<dbReference type="Proteomes" id="UP000000768">
    <property type="component" value="Chromosome 6"/>
</dbReference>
<evidence type="ECO:0000256" key="1">
    <source>
        <dbReference type="SAM" id="MobiDB-lite"/>
    </source>
</evidence>
<dbReference type="InParanoid" id="A0A1Z5RCM1"/>
<protein>
    <submittedName>
        <fullName evidence="2">Uncharacterized protein</fullName>
    </submittedName>
</protein>